<proteinExistence type="inferred from homology"/>
<evidence type="ECO:0000256" key="1">
    <source>
        <dbReference type="ARBA" id="ARBA00004141"/>
    </source>
</evidence>
<protein>
    <recommendedName>
        <fullName evidence="8">Rhodopsin domain-containing protein</fullName>
    </recommendedName>
</protein>
<feature type="compositionally biased region" description="Basic and acidic residues" evidence="6">
    <location>
        <begin position="469"/>
        <end position="478"/>
    </location>
</feature>
<dbReference type="Proteomes" id="UP000267821">
    <property type="component" value="Unassembled WGS sequence"/>
</dbReference>
<feature type="domain" description="Rhodopsin" evidence="8">
    <location>
        <begin position="51"/>
        <end position="279"/>
    </location>
</feature>
<name>A0A3N4LVH6_9PEZI</name>
<evidence type="ECO:0000313" key="9">
    <source>
        <dbReference type="EMBL" id="RPB26903.1"/>
    </source>
</evidence>
<organism evidence="9 10">
    <name type="scientific">Terfezia boudieri ATCC MYA-4762</name>
    <dbReference type="NCBI Taxonomy" id="1051890"/>
    <lineage>
        <taxon>Eukaryota</taxon>
        <taxon>Fungi</taxon>
        <taxon>Dikarya</taxon>
        <taxon>Ascomycota</taxon>
        <taxon>Pezizomycotina</taxon>
        <taxon>Pezizomycetes</taxon>
        <taxon>Pezizales</taxon>
        <taxon>Pezizaceae</taxon>
        <taxon>Terfezia</taxon>
    </lineage>
</organism>
<keyword evidence="2 7" id="KW-0812">Transmembrane</keyword>
<feature type="compositionally biased region" description="Basic and acidic residues" evidence="6">
    <location>
        <begin position="1"/>
        <end position="11"/>
    </location>
</feature>
<feature type="transmembrane region" description="Helical" evidence="7">
    <location>
        <begin position="107"/>
        <end position="130"/>
    </location>
</feature>
<evidence type="ECO:0000256" key="3">
    <source>
        <dbReference type="ARBA" id="ARBA00022989"/>
    </source>
</evidence>
<feature type="region of interest" description="Disordered" evidence="6">
    <location>
        <begin position="370"/>
        <end position="484"/>
    </location>
</feature>
<keyword evidence="3 7" id="KW-1133">Transmembrane helix</keyword>
<evidence type="ECO:0000256" key="5">
    <source>
        <dbReference type="ARBA" id="ARBA00038359"/>
    </source>
</evidence>
<dbReference type="STRING" id="1051890.A0A3N4LVH6"/>
<feature type="compositionally biased region" description="Polar residues" evidence="6">
    <location>
        <begin position="413"/>
        <end position="434"/>
    </location>
</feature>
<feature type="transmembrane region" description="Helical" evidence="7">
    <location>
        <begin position="215"/>
        <end position="238"/>
    </location>
</feature>
<feature type="transmembrane region" description="Helical" evidence="7">
    <location>
        <begin position="176"/>
        <end position="195"/>
    </location>
</feature>
<evidence type="ECO:0000256" key="4">
    <source>
        <dbReference type="ARBA" id="ARBA00023136"/>
    </source>
</evidence>
<comment type="similarity">
    <text evidence="5">Belongs to the SAT4 family.</text>
</comment>
<dbReference type="Pfam" id="PF20684">
    <property type="entry name" value="Fung_rhodopsin"/>
    <property type="match status" value="1"/>
</dbReference>
<gene>
    <name evidence="9" type="ORF">L211DRAFT_661070</name>
</gene>
<comment type="subcellular location">
    <subcellularLocation>
        <location evidence="1">Membrane</location>
        <topology evidence="1">Multi-pass membrane protein</topology>
    </subcellularLocation>
</comment>
<dbReference type="GO" id="GO:0016020">
    <property type="term" value="C:membrane"/>
    <property type="evidence" value="ECO:0007669"/>
    <property type="project" value="UniProtKB-SubCell"/>
</dbReference>
<dbReference type="AlphaFoldDB" id="A0A3N4LVH6"/>
<feature type="transmembrane region" description="Helical" evidence="7">
    <location>
        <begin position="30"/>
        <end position="52"/>
    </location>
</feature>
<reference evidence="9 10" key="1">
    <citation type="journal article" date="2018" name="Nat. Ecol. Evol.">
        <title>Pezizomycetes genomes reveal the molecular basis of ectomycorrhizal truffle lifestyle.</title>
        <authorList>
            <person name="Murat C."/>
            <person name="Payen T."/>
            <person name="Noel B."/>
            <person name="Kuo A."/>
            <person name="Morin E."/>
            <person name="Chen J."/>
            <person name="Kohler A."/>
            <person name="Krizsan K."/>
            <person name="Balestrini R."/>
            <person name="Da Silva C."/>
            <person name="Montanini B."/>
            <person name="Hainaut M."/>
            <person name="Levati E."/>
            <person name="Barry K.W."/>
            <person name="Belfiori B."/>
            <person name="Cichocki N."/>
            <person name="Clum A."/>
            <person name="Dockter R.B."/>
            <person name="Fauchery L."/>
            <person name="Guy J."/>
            <person name="Iotti M."/>
            <person name="Le Tacon F."/>
            <person name="Lindquist E.A."/>
            <person name="Lipzen A."/>
            <person name="Malagnac F."/>
            <person name="Mello A."/>
            <person name="Molinier V."/>
            <person name="Miyauchi S."/>
            <person name="Poulain J."/>
            <person name="Riccioni C."/>
            <person name="Rubini A."/>
            <person name="Sitrit Y."/>
            <person name="Splivallo R."/>
            <person name="Traeger S."/>
            <person name="Wang M."/>
            <person name="Zifcakova L."/>
            <person name="Wipf D."/>
            <person name="Zambonelli A."/>
            <person name="Paolocci F."/>
            <person name="Nowrousian M."/>
            <person name="Ottonello S."/>
            <person name="Baldrian P."/>
            <person name="Spatafora J.W."/>
            <person name="Henrissat B."/>
            <person name="Nagy L.G."/>
            <person name="Aury J.M."/>
            <person name="Wincker P."/>
            <person name="Grigoriev I.V."/>
            <person name="Bonfante P."/>
            <person name="Martin F.M."/>
        </authorList>
    </citation>
    <scope>NUCLEOTIDE SEQUENCE [LARGE SCALE GENOMIC DNA]</scope>
    <source>
        <strain evidence="9 10">ATCC MYA-4762</strain>
    </source>
</reference>
<keyword evidence="4 7" id="KW-0472">Membrane</keyword>
<evidence type="ECO:0000313" key="10">
    <source>
        <dbReference type="Proteomes" id="UP000267821"/>
    </source>
</evidence>
<evidence type="ECO:0000256" key="2">
    <source>
        <dbReference type="ARBA" id="ARBA00022692"/>
    </source>
</evidence>
<dbReference type="InterPro" id="IPR049326">
    <property type="entry name" value="Rhodopsin_dom_fungi"/>
</dbReference>
<accession>A0A3N4LVH6</accession>
<keyword evidence="10" id="KW-1185">Reference proteome</keyword>
<sequence length="484" mass="52849">MWSQRDVEPERAPWPMPSPTSAPGQSRVPALYTTSLLTCLLAAVFVGTRFYVYKRFKLPLGRDFWTIVAAGIFCWTAGGIGIWAGTLGLGKHSRDISRSDHLKLNNVIIVLPTMNNVAALSVQCSVLFFYLKRLSMPKCQRVATYIIGIISALFCLVRVVGNTYHCKVGKCVKVHSMWYALGVIAMALDLAIWSLPIPPLLRSASAGKMSPGVRIGVLATLGVGLLACIMTVARIVAIKAVTENMDDMSWNASLVFIFEQLEVGLGIVAACMPSLRRLVGIKSPSDDQPRQISIEVLPGHDMHMLKENTGDIKDMWSDTTPPPPPPRIGGAIHFGPRGHLDLDIEGLGVLDSRLSGVVSPWQQHDIEINGMRKGNVRSSKIDQFPAPNADSKSTTMAPANPKIHFDDGELTPDNATFSLNRRGTGGSSITSHNSSPEERDKYFLGSTSSKSPLRRSLSEEGLVPSQPNDHTRRERSSDRNTASR</sequence>
<feature type="transmembrane region" description="Helical" evidence="7">
    <location>
        <begin position="64"/>
        <end position="87"/>
    </location>
</feature>
<feature type="region of interest" description="Disordered" evidence="6">
    <location>
        <begin position="1"/>
        <end position="25"/>
    </location>
</feature>
<feature type="transmembrane region" description="Helical" evidence="7">
    <location>
        <begin position="142"/>
        <end position="164"/>
    </location>
</feature>
<evidence type="ECO:0000256" key="7">
    <source>
        <dbReference type="SAM" id="Phobius"/>
    </source>
</evidence>
<dbReference type="EMBL" id="ML121533">
    <property type="protein sequence ID" value="RPB26903.1"/>
    <property type="molecule type" value="Genomic_DNA"/>
</dbReference>
<dbReference type="InParanoid" id="A0A3N4LVH6"/>
<dbReference type="InterPro" id="IPR052337">
    <property type="entry name" value="SAT4-like"/>
</dbReference>
<evidence type="ECO:0000256" key="6">
    <source>
        <dbReference type="SAM" id="MobiDB-lite"/>
    </source>
</evidence>
<dbReference type="PANTHER" id="PTHR33048:SF47">
    <property type="entry name" value="INTEGRAL MEMBRANE PROTEIN-RELATED"/>
    <property type="match status" value="1"/>
</dbReference>
<dbReference type="OrthoDB" id="444631at2759"/>
<dbReference type="PANTHER" id="PTHR33048">
    <property type="entry name" value="PTH11-LIKE INTEGRAL MEMBRANE PROTEIN (AFU_ORTHOLOGUE AFUA_5G11245)"/>
    <property type="match status" value="1"/>
</dbReference>
<evidence type="ECO:0000259" key="8">
    <source>
        <dbReference type="Pfam" id="PF20684"/>
    </source>
</evidence>